<dbReference type="CDD" id="cd17580">
    <property type="entry name" value="REC_2_DhkD-like"/>
    <property type="match status" value="1"/>
</dbReference>
<dbReference type="InterPro" id="IPR011006">
    <property type="entry name" value="CheY-like_superfamily"/>
</dbReference>
<dbReference type="InterPro" id="IPR003018">
    <property type="entry name" value="GAF"/>
</dbReference>
<dbReference type="InterPro" id="IPR035965">
    <property type="entry name" value="PAS-like_dom_sf"/>
</dbReference>
<evidence type="ECO:0000259" key="7">
    <source>
        <dbReference type="PROSITE" id="PS50109"/>
    </source>
</evidence>
<dbReference type="SUPFAM" id="SSF55785">
    <property type="entry name" value="PYP-like sensor domain (PAS domain)"/>
    <property type="match status" value="1"/>
</dbReference>
<protein>
    <recommendedName>
        <fullName evidence="2">histidine kinase</fullName>
        <ecNumber evidence="2">2.7.13.3</ecNumber>
    </recommendedName>
</protein>
<dbReference type="InterPro" id="IPR003594">
    <property type="entry name" value="HATPase_dom"/>
</dbReference>
<evidence type="ECO:0000259" key="8">
    <source>
        <dbReference type="PROSITE" id="PS50110"/>
    </source>
</evidence>
<dbReference type="PROSITE" id="PS50109">
    <property type="entry name" value="HIS_KIN"/>
    <property type="match status" value="1"/>
</dbReference>
<dbReference type="InterPro" id="IPR036097">
    <property type="entry name" value="HisK_dim/P_sf"/>
</dbReference>
<keyword evidence="10" id="KW-1185">Reference proteome</keyword>
<dbReference type="RefSeq" id="WP_169346105.1">
    <property type="nucleotide sequence ID" value="NZ_JABBJJ010000079.1"/>
</dbReference>
<dbReference type="CDD" id="cd00082">
    <property type="entry name" value="HisKA"/>
    <property type="match status" value="1"/>
</dbReference>
<dbReference type="InterPro" id="IPR013656">
    <property type="entry name" value="PAS_4"/>
</dbReference>
<dbReference type="SUPFAM" id="SSF52172">
    <property type="entry name" value="CheY-like"/>
    <property type="match status" value="1"/>
</dbReference>
<evidence type="ECO:0000256" key="4">
    <source>
        <dbReference type="ARBA" id="ARBA00022679"/>
    </source>
</evidence>
<dbReference type="Proteomes" id="UP000518300">
    <property type="component" value="Unassembled WGS sequence"/>
</dbReference>
<evidence type="ECO:0000256" key="2">
    <source>
        <dbReference type="ARBA" id="ARBA00012438"/>
    </source>
</evidence>
<dbReference type="Gene3D" id="3.30.565.10">
    <property type="entry name" value="Histidine kinase-like ATPase, C-terminal domain"/>
    <property type="match status" value="1"/>
</dbReference>
<dbReference type="PANTHER" id="PTHR43547">
    <property type="entry name" value="TWO-COMPONENT HISTIDINE KINASE"/>
    <property type="match status" value="1"/>
</dbReference>
<dbReference type="SMART" id="SM00388">
    <property type="entry name" value="HisKA"/>
    <property type="match status" value="1"/>
</dbReference>
<evidence type="ECO:0000313" key="10">
    <source>
        <dbReference type="Proteomes" id="UP000518300"/>
    </source>
</evidence>
<dbReference type="InterPro" id="IPR001789">
    <property type="entry name" value="Sig_transdc_resp-reg_receiver"/>
</dbReference>
<reference evidence="9 10" key="1">
    <citation type="submission" date="2020-04" db="EMBL/GenBank/DDBJ databases">
        <title>Draft genome of Pyxidicoccus fallax type strain.</title>
        <authorList>
            <person name="Whitworth D.E."/>
        </authorList>
    </citation>
    <scope>NUCLEOTIDE SEQUENCE [LARGE SCALE GENOMIC DNA]</scope>
    <source>
        <strain evidence="9 10">DSM 14698</strain>
    </source>
</reference>
<dbReference type="EC" id="2.7.13.3" evidence="2"/>
<comment type="caution">
    <text evidence="9">The sequence shown here is derived from an EMBL/GenBank/DDBJ whole genome shotgun (WGS) entry which is preliminary data.</text>
</comment>
<dbReference type="PANTHER" id="PTHR43547:SF2">
    <property type="entry name" value="HYBRID SIGNAL TRANSDUCTION HISTIDINE KINASE C"/>
    <property type="match status" value="1"/>
</dbReference>
<feature type="domain" description="Response regulatory" evidence="8">
    <location>
        <begin position="777"/>
        <end position="895"/>
    </location>
</feature>
<comment type="catalytic activity">
    <reaction evidence="1">
        <text>ATP + protein L-histidine = ADP + protein N-phospho-L-histidine.</text>
        <dbReference type="EC" id="2.7.13.3"/>
    </reaction>
</comment>
<dbReference type="EMBL" id="JABBJJ010000079">
    <property type="protein sequence ID" value="NMO16817.1"/>
    <property type="molecule type" value="Genomic_DNA"/>
</dbReference>
<sequence length="902" mass="98769">MYSNFLDRVTTPGEMRERVRDFQWEATPVGAPESWPQSLKTLVATILECRLPMFVAWGPHLIQFYNDAYRPILGDKHPAALGASTPDVWKEIWPTIGPMWLEVLQGKAIGFDDFKLTIGRYGYPEDCYFNFSYSPVRDDDGAVAGVLVTFAETTNRVLSERRLKLLDEVSQAMRSVANPQEAMQTTARMLGEHLQVNRCAYAHVLEDQDTFDLIGDYTVGVRSIVGRYRFTDFGAHVHALMLAGRPYVNHDVDKDPQTVGTDLGAYRLTEIQSVICVPLLKNGRFVAAMAVHSSQPRHWTPAEVDLVQSIVEQCWESLERIRADAAVREEARLLELLNRTGTALAAELDLDGLLQRVTDAATEATGARFGAFFQQVRHPNGDTYLLSTLSGTPGMVMNPESHPRSTPLFEPTFTGSQVIRLEDVTKDRRYGHLPPHRGMPKDHLPVRSYLAVPVISRSGVTLGGLFFGHPEPGVFTERSERIASGIAAQAAVAIDNARLYAESRQAAQERHALLEGERAARREAERANALKDQFLATLSHELRTPLTAIVGWVHILRRKLLPAHADLHRGLDIIERSTHTQARLVDDLLDMSRIVTGKLRLQKQLVSPASFVLAAVDTLRPAADAASLRLKVELDEPPGLVLGDPSRLQQVVWNLLSNAIKFTPPGGEIRVAVRGSSGAVEVRVADTGAGIKPEFMDQIFERFRQADGSTTRRYGGLGLGLSIVRHLVEAHDGSIEAFSAGEGQGATFTVRLPLLEAPAVRATSDATVQDNALAGRKVLIVDDEPDVREFLSRILEEAGAKTSVAADATAALESIAACSPDLLLSDIGLPGVDGYELLQRVRQLPWSGARALPAVALTAFARPEDRDRSAAAGYAAHLTKPVEPLRVVAAIVDVLGRSSAPT</sequence>
<dbReference type="InterPro" id="IPR029016">
    <property type="entry name" value="GAF-like_dom_sf"/>
</dbReference>
<evidence type="ECO:0000256" key="5">
    <source>
        <dbReference type="ARBA" id="ARBA00022777"/>
    </source>
</evidence>
<dbReference type="InterPro" id="IPR036890">
    <property type="entry name" value="HATPase_C_sf"/>
</dbReference>
<keyword evidence="3 6" id="KW-0597">Phosphoprotein</keyword>
<evidence type="ECO:0000256" key="3">
    <source>
        <dbReference type="ARBA" id="ARBA00022553"/>
    </source>
</evidence>
<evidence type="ECO:0000256" key="1">
    <source>
        <dbReference type="ARBA" id="ARBA00000085"/>
    </source>
</evidence>
<dbReference type="Pfam" id="PF00072">
    <property type="entry name" value="Response_reg"/>
    <property type="match status" value="1"/>
</dbReference>
<dbReference type="SUPFAM" id="SSF55781">
    <property type="entry name" value="GAF domain-like"/>
    <property type="match status" value="2"/>
</dbReference>
<keyword evidence="5" id="KW-0418">Kinase</keyword>
<organism evidence="9 10">
    <name type="scientific">Pyxidicoccus fallax</name>
    <dbReference type="NCBI Taxonomy" id="394095"/>
    <lineage>
        <taxon>Bacteria</taxon>
        <taxon>Pseudomonadati</taxon>
        <taxon>Myxococcota</taxon>
        <taxon>Myxococcia</taxon>
        <taxon>Myxococcales</taxon>
        <taxon>Cystobacterineae</taxon>
        <taxon>Myxococcaceae</taxon>
        <taxon>Pyxidicoccus</taxon>
    </lineage>
</organism>
<dbReference type="SUPFAM" id="SSF47384">
    <property type="entry name" value="Homodimeric domain of signal transducing histidine kinase"/>
    <property type="match status" value="1"/>
</dbReference>
<evidence type="ECO:0000313" key="9">
    <source>
        <dbReference type="EMBL" id="NMO16817.1"/>
    </source>
</evidence>
<name>A0A848LDP0_9BACT</name>
<feature type="modified residue" description="4-aspartylphosphate" evidence="6">
    <location>
        <position position="826"/>
    </location>
</feature>
<dbReference type="AlphaFoldDB" id="A0A848LDP0"/>
<dbReference type="Gene3D" id="3.30.450.40">
    <property type="match status" value="2"/>
</dbReference>
<proteinExistence type="predicted"/>
<dbReference type="FunFam" id="3.30.565.10:FF:000010">
    <property type="entry name" value="Sensor histidine kinase RcsC"/>
    <property type="match status" value="1"/>
</dbReference>
<dbReference type="Pfam" id="PF13185">
    <property type="entry name" value="GAF_2"/>
    <property type="match status" value="1"/>
</dbReference>
<keyword evidence="4" id="KW-0808">Transferase</keyword>
<dbReference type="InterPro" id="IPR004358">
    <property type="entry name" value="Sig_transdc_His_kin-like_C"/>
</dbReference>
<dbReference type="Gene3D" id="3.30.450.20">
    <property type="entry name" value="PAS domain"/>
    <property type="match status" value="1"/>
</dbReference>
<accession>A0A848LDP0</accession>
<dbReference type="SUPFAM" id="SSF55874">
    <property type="entry name" value="ATPase domain of HSP90 chaperone/DNA topoisomerase II/histidine kinase"/>
    <property type="match status" value="1"/>
</dbReference>
<dbReference type="GO" id="GO:0000155">
    <property type="term" value="F:phosphorelay sensor kinase activity"/>
    <property type="evidence" value="ECO:0007669"/>
    <property type="project" value="InterPro"/>
</dbReference>
<evidence type="ECO:0000256" key="6">
    <source>
        <dbReference type="PROSITE-ProRule" id="PRU00169"/>
    </source>
</evidence>
<dbReference type="Gene3D" id="3.40.50.2300">
    <property type="match status" value="1"/>
</dbReference>
<feature type="domain" description="Histidine kinase" evidence="7">
    <location>
        <begin position="537"/>
        <end position="756"/>
    </location>
</feature>
<dbReference type="PROSITE" id="PS50110">
    <property type="entry name" value="RESPONSE_REGULATORY"/>
    <property type="match status" value="1"/>
</dbReference>
<dbReference type="CDD" id="cd16922">
    <property type="entry name" value="HATPase_EvgS-ArcB-TorS-like"/>
    <property type="match status" value="1"/>
</dbReference>
<dbReference type="SMART" id="SM00448">
    <property type="entry name" value="REC"/>
    <property type="match status" value="1"/>
</dbReference>
<gene>
    <name evidence="9" type="ORF">HG543_18410</name>
</gene>
<dbReference type="SMART" id="SM00065">
    <property type="entry name" value="GAF"/>
    <property type="match status" value="2"/>
</dbReference>
<dbReference type="Gene3D" id="1.10.287.130">
    <property type="match status" value="1"/>
</dbReference>
<dbReference type="Pfam" id="PF08448">
    <property type="entry name" value="PAS_4"/>
    <property type="match status" value="1"/>
</dbReference>
<dbReference type="InterPro" id="IPR005467">
    <property type="entry name" value="His_kinase_dom"/>
</dbReference>
<dbReference type="Pfam" id="PF02518">
    <property type="entry name" value="HATPase_c"/>
    <property type="match status" value="1"/>
</dbReference>
<dbReference type="SMART" id="SM00387">
    <property type="entry name" value="HATPase_c"/>
    <property type="match status" value="1"/>
</dbReference>
<dbReference type="Pfam" id="PF01590">
    <property type="entry name" value="GAF"/>
    <property type="match status" value="1"/>
</dbReference>
<dbReference type="InterPro" id="IPR003661">
    <property type="entry name" value="HisK_dim/P_dom"/>
</dbReference>
<dbReference type="Pfam" id="PF00512">
    <property type="entry name" value="HisKA"/>
    <property type="match status" value="1"/>
</dbReference>
<dbReference type="PRINTS" id="PR00344">
    <property type="entry name" value="BCTRLSENSOR"/>
</dbReference>